<organism evidence="4 5">
    <name type="scientific">Paenibacillus lautus</name>
    <name type="common">Bacillus lautus</name>
    <dbReference type="NCBI Taxonomy" id="1401"/>
    <lineage>
        <taxon>Bacteria</taxon>
        <taxon>Bacillati</taxon>
        <taxon>Bacillota</taxon>
        <taxon>Bacilli</taxon>
        <taxon>Bacillales</taxon>
        <taxon>Paenibacillaceae</taxon>
        <taxon>Paenibacillus</taxon>
    </lineage>
</organism>
<dbReference type="InterPro" id="IPR050109">
    <property type="entry name" value="HTH-type_TetR-like_transc_reg"/>
</dbReference>
<dbReference type="Pfam" id="PF00440">
    <property type="entry name" value="TetR_N"/>
    <property type="match status" value="1"/>
</dbReference>
<dbReference type="AlphaFoldDB" id="A0A385TH50"/>
<evidence type="ECO:0000259" key="3">
    <source>
        <dbReference type="PROSITE" id="PS50977"/>
    </source>
</evidence>
<dbReference type="SUPFAM" id="SSF46689">
    <property type="entry name" value="Homeodomain-like"/>
    <property type="match status" value="1"/>
</dbReference>
<keyword evidence="5" id="KW-1185">Reference proteome</keyword>
<dbReference type="Gene3D" id="1.10.357.10">
    <property type="entry name" value="Tetracycline Repressor, domain 2"/>
    <property type="match status" value="1"/>
</dbReference>
<feature type="domain" description="HTH tetR-type" evidence="3">
    <location>
        <begin position="8"/>
        <end position="68"/>
    </location>
</feature>
<feature type="DNA-binding region" description="H-T-H motif" evidence="2">
    <location>
        <begin position="31"/>
        <end position="50"/>
    </location>
</feature>
<gene>
    <name evidence="4" type="ORF">D5F53_06680</name>
</gene>
<evidence type="ECO:0000256" key="2">
    <source>
        <dbReference type="PROSITE-ProRule" id="PRU00335"/>
    </source>
</evidence>
<dbReference type="EMBL" id="CP032412">
    <property type="protein sequence ID" value="AYB42986.1"/>
    <property type="molecule type" value="Genomic_DNA"/>
</dbReference>
<reference evidence="4 5" key="1">
    <citation type="submission" date="2018-09" db="EMBL/GenBank/DDBJ databases">
        <title>Genome Sequence of Paenibacillus lautus Strain E7593-69, Azo Dye-Degrading Bacteria, Isolated from Commercial Tattoo Inks.</title>
        <authorList>
            <person name="Nho S.W."/>
            <person name="Kim S.-J."/>
            <person name="Kweon O."/>
            <person name="Cerniglia C.E."/>
        </authorList>
    </citation>
    <scope>NUCLEOTIDE SEQUENCE [LARGE SCALE GENOMIC DNA]</scope>
    <source>
        <strain evidence="4 5">E7593-69</strain>
    </source>
</reference>
<dbReference type="KEGG" id="plw:D5F53_06680"/>
<protein>
    <submittedName>
        <fullName evidence="4">TetR/AcrR family transcriptional regulator</fullName>
    </submittedName>
</protein>
<dbReference type="GO" id="GO:0000976">
    <property type="term" value="F:transcription cis-regulatory region binding"/>
    <property type="evidence" value="ECO:0007669"/>
    <property type="project" value="TreeGrafter"/>
</dbReference>
<dbReference type="PANTHER" id="PTHR30055">
    <property type="entry name" value="HTH-TYPE TRANSCRIPTIONAL REGULATOR RUTR"/>
    <property type="match status" value="1"/>
</dbReference>
<dbReference type="Proteomes" id="UP000266552">
    <property type="component" value="Chromosome"/>
</dbReference>
<proteinExistence type="predicted"/>
<dbReference type="PROSITE" id="PS50977">
    <property type="entry name" value="HTH_TETR_2"/>
    <property type="match status" value="1"/>
</dbReference>
<dbReference type="PRINTS" id="PR00455">
    <property type="entry name" value="HTHTETR"/>
</dbReference>
<dbReference type="GO" id="GO:0003700">
    <property type="term" value="F:DNA-binding transcription factor activity"/>
    <property type="evidence" value="ECO:0007669"/>
    <property type="project" value="TreeGrafter"/>
</dbReference>
<name>A0A385TH50_PAELA</name>
<evidence type="ECO:0000313" key="4">
    <source>
        <dbReference type="EMBL" id="AYB42986.1"/>
    </source>
</evidence>
<dbReference type="PANTHER" id="PTHR30055:SF153">
    <property type="entry name" value="HTH-TYPE TRANSCRIPTIONAL REPRESSOR RV3405C"/>
    <property type="match status" value="1"/>
</dbReference>
<dbReference type="RefSeq" id="WP_119847039.1">
    <property type="nucleotide sequence ID" value="NZ_CP032412.1"/>
</dbReference>
<dbReference type="InterPro" id="IPR001647">
    <property type="entry name" value="HTH_TetR"/>
</dbReference>
<keyword evidence="1 2" id="KW-0238">DNA-binding</keyword>
<dbReference type="PROSITE" id="PS01081">
    <property type="entry name" value="HTH_TETR_1"/>
    <property type="match status" value="1"/>
</dbReference>
<evidence type="ECO:0000313" key="5">
    <source>
        <dbReference type="Proteomes" id="UP000266552"/>
    </source>
</evidence>
<evidence type="ECO:0000256" key="1">
    <source>
        <dbReference type="ARBA" id="ARBA00023125"/>
    </source>
</evidence>
<dbReference type="InterPro" id="IPR009057">
    <property type="entry name" value="Homeodomain-like_sf"/>
</dbReference>
<dbReference type="InterPro" id="IPR023772">
    <property type="entry name" value="DNA-bd_HTH_TetR-type_CS"/>
</dbReference>
<accession>A0A385TH50</accession>
<sequence>MPTTPRRNAKKERILNAALKLFSQQGFHATTTKEIAAESGVAEGLIFYHFGDKRKLLLFLVNNFSFVAQLQEDAGELSKLPADEALFQYGVAYLQFLRTNMDYLMLIWSPELIRDAEVSKEISRLIGGFGTAGSSMLKQAAGSSRQPEHTVQVAMMMMTSSILVYGMLHSRFGEEALPLGDESYIRELVRLLLHGMGEESGS</sequence>